<reference evidence="2 3" key="1">
    <citation type="journal article" date="2019" name="Nat. Ecol. Evol.">
        <title>Megaphylogeny resolves global patterns of mushroom evolution.</title>
        <authorList>
            <person name="Varga T."/>
            <person name="Krizsan K."/>
            <person name="Foldi C."/>
            <person name="Dima B."/>
            <person name="Sanchez-Garcia M."/>
            <person name="Sanchez-Ramirez S."/>
            <person name="Szollosi G.J."/>
            <person name="Szarkandi J.G."/>
            <person name="Papp V."/>
            <person name="Albert L."/>
            <person name="Andreopoulos W."/>
            <person name="Angelini C."/>
            <person name="Antonin V."/>
            <person name="Barry K.W."/>
            <person name="Bougher N.L."/>
            <person name="Buchanan P."/>
            <person name="Buyck B."/>
            <person name="Bense V."/>
            <person name="Catcheside P."/>
            <person name="Chovatia M."/>
            <person name="Cooper J."/>
            <person name="Damon W."/>
            <person name="Desjardin D."/>
            <person name="Finy P."/>
            <person name="Geml J."/>
            <person name="Haridas S."/>
            <person name="Hughes K."/>
            <person name="Justo A."/>
            <person name="Karasinski D."/>
            <person name="Kautmanova I."/>
            <person name="Kiss B."/>
            <person name="Kocsube S."/>
            <person name="Kotiranta H."/>
            <person name="LaButti K.M."/>
            <person name="Lechner B.E."/>
            <person name="Liimatainen K."/>
            <person name="Lipzen A."/>
            <person name="Lukacs Z."/>
            <person name="Mihaltcheva S."/>
            <person name="Morgado L.N."/>
            <person name="Niskanen T."/>
            <person name="Noordeloos M.E."/>
            <person name="Ohm R.A."/>
            <person name="Ortiz-Santana B."/>
            <person name="Ovrebo C."/>
            <person name="Racz N."/>
            <person name="Riley R."/>
            <person name="Savchenko A."/>
            <person name="Shiryaev A."/>
            <person name="Soop K."/>
            <person name="Spirin V."/>
            <person name="Szebenyi C."/>
            <person name="Tomsovsky M."/>
            <person name="Tulloss R.E."/>
            <person name="Uehling J."/>
            <person name="Grigoriev I.V."/>
            <person name="Vagvolgyi C."/>
            <person name="Papp T."/>
            <person name="Martin F.M."/>
            <person name="Miettinen O."/>
            <person name="Hibbett D.S."/>
            <person name="Nagy L.G."/>
        </authorList>
    </citation>
    <scope>NUCLEOTIDE SEQUENCE [LARGE SCALE GENOMIC DNA]</scope>
    <source>
        <strain evidence="2 3">CBS 166.37</strain>
    </source>
</reference>
<evidence type="ECO:0008006" key="4">
    <source>
        <dbReference type="Google" id="ProtNLM"/>
    </source>
</evidence>
<gene>
    <name evidence="2" type="ORF">BDQ12DRAFT_681924</name>
</gene>
<keyword evidence="3" id="KW-1185">Reference proteome</keyword>
<evidence type="ECO:0000313" key="2">
    <source>
        <dbReference type="EMBL" id="TFK39523.1"/>
    </source>
</evidence>
<name>A0A5C3M440_9AGAR</name>
<evidence type="ECO:0000313" key="3">
    <source>
        <dbReference type="Proteomes" id="UP000308652"/>
    </source>
</evidence>
<dbReference type="Proteomes" id="UP000308652">
    <property type="component" value="Unassembled WGS sequence"/>
</dbReference>
<feature type="signal peptide" evidence="1">
    <location>
        <begin position="1"/>
        <end position="19"/>
    </location>
</feature>
<keyword evidence="1" id="KW-0732">Signal</keyword>
<feature type="chain" id="PRO_5022670401" description="Secreted protein" evidence="1">
    <location>
        <begin position="20"/>
        <end position="77"/>
    </location>
</feature>
<organism evidence="2 3">
    <name type="scientific">Crucibulum laeve</name>
    <dbReference type="NCBI Taxonomy" id="68775"/>
    <lineage>
        <taxon>Eukaryota</taxon>
        <taxon>Fungi</taxon>
        <taxon>Dikarya</taxon>
        <taxon>Basidiomycota</taxon>
        <taxon>Agaricomycotina</taxon>
        <taxon>Agaricomycetes</taxon>
        <taxon>Agaricomycetidae</taxon>
        <taxon>Agaricales</taxon>
        <taxon>Agaricineae</taxon>
        <taxon>Nidulariaceae</taxon>
        <taxon>Crucibulum</taxon>
    </lineage>
</organism>
<proteinExistence type="predicted"/>
<dbReference type="EMBL" id="ML213599">
    <property type="protein sequence ID" value="TFK39523.1"/>
    <property type="molecule type" value="Genomic_DNA"/>
</dbReference>
<sequence>MKAIIPLLRIVAAIGVAPSLPMAKSDAEFRSLRIPLTSPSLGDTTSICYFAEALIKDASTLSCTMMAFKYGIIKIVV</sequence>
<protein>
    <recommendedName>
        <fullName evidence="4">Secreted protein</fullName>
    </recommendedName>
</protein>
<evidence type="ECO:0000256" key="1">
    <source>
        <dbReference type="SAM" id="SignalP"/>
    </source>
</evidence>
<accession>A0A5C3M440</accession>
<dbReference type="AlphaFoldDB" id="A0A5C3M440"/>